<protein>
    <submittedName>
        <fullName evidence="2">Uncharacterized protein</fullName>
    </submittedName>
</protein>
<organism evidence="2 3">
    <name type="scientific">Mikania micrantha</name>
    <name type="common">bitter vine</name>
    <dbReference type="NCBI Taxonomy" id="192012"/>
    <lineage>
        <taxon>Eukaryota</taxon>
        <taxon>Viridiplantae</taxon>
        <taxon>Streptophyta</taxon>
        <taxon>Embryophyta</taxon>
        <taxon>Tracheophyta</taxon>
        <taxon>Spermatophyta</taxon>
        <taxon>Magnoliopsida</taxon>
        <taxon>eudicotyledons</taxon>
        <taxon>Gunneridae</taxon>
        <taxon>Pentapetalae</taxon>
        <taxon>asterids</taxon>
        <taxon>campanulids</taxon>
        <taxon>Asterales</taxon>
        <taxon>Asteraceae</taxon>
        <taxon>Asteroideae</taxon>
        <taxon>Heliantheae alliance</taxon>
        <taxon>Eupatorieae</taxon>
        <taxon>Mikania</taxon>
    </lineage>
</organism>
<gene>
    <name evidence="2" type="ORF">E3N88_44815</name>
</gene>
<feature type="compositionally biased region" description="Acidic residues" evidence="1">
    <location>
        <begin position="389"/>
        <end position="405"/>
    </location>
</feature>
<evidence type="ECO:0000313" key="3">
    <source>
        <dbReference type="Proteomes" id="UP000326396"/>
    </source>
</evidence>
<reference evidence="2 3" key="1">
    <citation type="submission" date="2019-05" db="EMBL/GenBank/DDBJ databases">
        <title>Mikania micrantha, genome provides insights into the molecular mechanism of rapid growth.</title>
        <authorList>
            <person name="Liu B."/>
        </authorList>
    </citation>
    <scope>NUCLEOTIDE SEQUENCE [LARGE SCALE GENOMIC DNA]</scope>
    <source>
        <strain evidence="2">NLD-2019</strain>
        <tissue evidence="2">Leaf</tissue>
    </source>
</reference>
<feature type="compositionally biased region" description="Low complexity" evidence="1">
    <location>
        <begin position="11"/>
        <end position="29"/>
    </location>
</feature>
<dbReference type="PANTHER" id="PTHR48434">
    <property type="entry name" value="(RAPE) HYPOTHETICAL PROTEIN"/>
    <property type="match status" value="1"/>
</dbReference>
<proteinExistence type="predicted"/>
<dbReference type="Proteomes" id="UP000326396">
    <property type="component" value="Unassembled WGS sequence"/>
</dbReference>
<sequence length="405" mass="47828">MSKDTKKIVFSKSKPSLSASSSSSSPLPIHNSFTPLSPFPRFRPSSPVPISSRPPYSSIVQTTRILPQSIIRPNISSISLPTDSSLYSINPNHKIIKILEPIEEEKVSQSFLTLIDYLYPRNCHFYDSDQKNIDYYQAILVDTGSVDIQHILNPQNPSKIDYSKIKIKKIISLEEWKSKPFVQKTLSNFNSYSQYNYYDYQEAWEKALLFRNFNHSWFIYYDEQFSNNYPRWFVKWFKYIGIIPNAFSKQILEAYNKFIDYFKQDGIPDFEYTLQFMTIFQIPWIFSWTYHYQVKQDISPPLLLRHYRSKWWNKFSIEKANIASMQKYYMFISSQYETSVKTPIIQNPNSFQDQDYIIRLQSCSTPEEMQRIINEINQSPSGSKRSTNEEDLQDSQDPYEDIGPI</sequence>
<accession>A0A5N6LAZ2</accession>
<dbReference type="PANTHER" id="PTHR48434:SF1">
    <property type="entry name" value="(RAPE) HYPOTHETICAL PROTEIN"/>
    <property type="match status" value="1"/>
</dbReference>
<dbReference type="AlphaFoldDB" id="A0A5N6LAZ2"/>
<evidence type="ECO:0000313" key="2">
    <source>
        <dbReference type="EMBL" id="KAD0079189.1"/>
    </source>
</evidence>
<feature type="compositionally biased region" description="Polar residues" evidence="1">
    <location>
        <begin position="376"/>
        <end position="385"/>
    </location>
</feature>
<dbReference type="OrthoDB" id="1743486at2759"/>
<dbReference type="EMBL" id="SZYD01001984">
    <property type="protein sequence ID" value="KAD0079189.1"/>
    <property type="molecule type" value="Genomic_DNA"/>
</dbReference>
<evidence type="ECO:0000256" key="1">
    <source>
        <dbReference type="SAM" id="MobiDB-lite"/>
    </source>
</evidence>
<keyword evidence="3" id="KW-1185">Reference proteome</keyword>
<feature type="region of interest" description="Disordered" evidence="1">
    <location>
        <begin position="1"/>
        <end position="29"/>
    </location>
</feature>
<name>A0A5N6LAZ2_9ASTR</name>
<feature type="region of interest" description="Disordered" evidence="1">
    <location>
        <begin position="376"/>
        <end position="405"/>
    </location>
</feature>
<comment type="caution">
    <text evidence="2">The sequence shown here is derived from an EMBL/GenBank/DDBJ whole genome shotgun (WGS) entry which is preliminary data.</text>
</comment>